<sequence length="848" mass="98064">MTSLTEEELYRITYKKFSDHDFTYDVYGDQDFPGAILPEPFTCNDNRNPSYYTQLFWQSPLVHKEHKNFLGIYRPVGSIAISLLHDKPTDYYIAVVRTPLKFTTIKISGNMLKTSNASYIGKQIPSNSRHKILLYYILEKYLEKVEADIEILQEWEKETLGQTFKRTTVNRLPLTYSKTATFHPIEYNDVVVEISAKAFKHDLFSIVAKLEQVKEDSIIPVLKSLEAKLINKSFHLDVIFIDSDKSPELEETWDDFQAICGVQLELQIPEHIPAIESQFTPPVTKATPSKVKKTRTPEEMEKERKNAFYEIMETEKNHVKRLWSLMNTYVFPLRQSAESGRHVILRKYHLNKIFTNIESVIKIHEEFLEDLKKLEENELRGLGKVFLHNLTKFGPIKSYVLDYPSALKHSNTLAKSEASYRDFLKRVLEDPNCLDLPELLGTPCQRISKYIVLFDILFSNTSQQHPDYRPLKKAHEQLKEIAGLYESPDSESVKVLHQLYRIIDDCPPDIISASRKFITQFVVQEVDFTVATPLVQLTLFLFTDRLLVARAKSQDHLLGERKKPYEFVGWISLVGLSWYEMDSLAQTGFYIHAHAEYVEDEYWIVQRLRSFISPNVKEKDNFRLQLEAAKAITKTEKTNAIPFHLQHRGADIYLNIYRMEDYKTSKFKNQLAIVYIDSSTKVDDTTIPIQGFDSFAIGILQASNFKYRMMLKCKADTSPPTCDLATAEDEAISPSALAYQSIEDFRITFFDRVLQTFESLKNSVAHASQQLTFNDLLLGGLEGRSFHSKNSILSKAKSITKRISHALAEHPQKKTLRTLRKHDQEDRGAASPMKGRNVEWNDFFTEKQ</sequence>
<dbReference type="PANTHER" id="PTHR12673:SF159">
    <property type="entry name" value="LD03170P"/>
    <property type="match status" value="1"/>
</dbReference>
<dbReference type="InterPro" id="IPR000219">
    <property type="entry name" value="DH_dom"/>
</dbReference>
<organism evidence="3 4">
    <name type="scientific">Basidiobolus ranarum</name>
    <dbReference type="NCBI Taxonomy" id="34480"/>
    <lineage>
        <taxon>Eukaryota</taxon>
        <taxon>Fungi</taxon>
        <taxon>Fungi incertae sedis</taxon>
        <taxon>Zoopagomycota</taxon>
        <taxon>Entomophthoromycotina</taxon>
        <taxon>Basidiobolomycetes</taxon>
        <taxon>Basidiobolales</taxon>
        <taxon>Basidiobolaceae</taxon>
        <taxon>Basidiobolus</taxon>
    </lineage>
</organism>
<dbReference type="InterPro" id="IPR011993">
    <property type="entry name" value="PH-like_dom_sf"/>
</dbReference>
<dbReference type="SMART" id="SM00325">
    <property type="entry name" value="RhoGEF"/>
    <property type="match status" value="1"/>
</dbReference>
<gene>
    <name evidence="3" type="ORF">K7432_008286</name>
</gene>
<dbReference type="PANTHER" id="PTHR12673">
    <property type="entry name" value="FACIOGENITAL DYSPLASIA PROTEIN"/>
    <property type="match status" value="1"/>
</dbReference>
<evidence type="ECO:0000313" key="3">
    <source>
        <dbReference type="EMBL" id="KAK9764314.1"/>
    </source>
</evidence>
<protein>
    <recommendedName>
        <fullName evidence="2">DH domain-containing protein</fullName>
    </recommendedName>
</protein>
<dbReference type="SUPFAM" id="SSF48065">
    <property type="entry name" value="DBL homology domain (DH-domain)"/>
    <property type="match status" value="1"/>
</dbReference>
<dbReference type="Proteomes" id="UP001479436">
    <property type="component" value="Unassembled WGS sequence"/>
</dbReference>
<reference evidence="3 4" key="1">
    <citation type="submission" date="2023-04" db="EMBL/GenBank/DDBJ databases">
        <title>Genome of Basidiobolus ranarum AG-B5.</title>
        <authorList>
            <person name="Stajich J.E."/>
            <person name="Carter-House D."/>
            <person name="Gryganskyi A."/>
        </authorList>
    </citation>
    <scope>NUCLEOTIDE SEQUENCE [LARGE SCALE GENOMIC DNA]</scope>
    <source>
        <strain evidence="3 4">AG-B5</strain>
    </source>
</reference>
<dbReference type="InterPro" id="IPR051092">
    <property type="entry name" value="FYVE_RhoGEF_PH"/>
</dbReference>
<dbReference type="Pfam" id="PF00621">
    <property type="entry name" value="RhoGEF"/>
    <property type="match status" value="1"/>
</dbReference>
<evidence type="ECO:0000256" key="1">
    <source>
        <dbReference type="SAM" id="MobiDB-lite"/>
    </source>
</evidence>
<keyword evidence="4" id="KW-1185">Reference proteome</keyword>
<dbReference type="Gene3D" id="2.30.29.30">
    <property type="entry name" value="Pleckstrin-homology domain (PH domain)/Phosphotyrosine-binding domain (PTB)"/>
    <property type="match status" value="1"/>
</dbReference>
<feature type="domain" description="DH" evidence="2">
    <location>
        <begin position="303"/>
        <end position="488"/>
    </location>
</feature>
<dbReference type="InterPro" id="IPR035899">
    <property type="entry name" value="DBL_dom_sf"/>
</dbReference>
<comment type="caution">
    <text evidence="3">The sequence shown here is derived from an EMBL/GenBank/DDBJ whole genome shotgun (WGS) entry which is preliminary data.</text>
</comment>
<accession>A0ABR2WS13</accession>
<feature type="region of interest" description="Disordered" evidence="1">
    <location>
        <begin position="812"/>
        <end position="834"/>
    </location>
</feature>
<dbReference type="PROSITE" id="PS50010">
    <property type="entry name" value="DH_2"/>
    <property type="match status" value="1"/>
</dbReference>
<dbReference type="EMBL" id="JASJQH010000452">
    <property type="protein sequence ID" value="KAK9764314.1"/>
    <property type="molecule type" value="Genomic_DNA"/>
</dbReference>
<name>A0ABR2WS13_9FUNG</name>
<dbReference type="CDD" id="cd00160">
    <property type="entry name" value="RhoGEF"/>
    <property type="match status" value="1"/>
</dbReference>
<proteinExistence type="predicted"/>
<evidence type="ECO:0000313" key="4">
    <source>
        <dbReference type="Proteomes" id="UP001479436"/>
    </source>
</evidence>
<evidence type="ECO:0000259" key="2">
    <source>
        <dbReference type="PROSITE" id="PS50010"/>
    </source>
</evidence>
<dbReference type="Gene3D" id="1.20.900.10">
    <property type="entry name" value="Dbl homology (DH) domain"/>
    <property type="match status" value="1"/>
</dbReference>